<dbReference type="KEGG" id="mant:BHD05_08110"/>
<evidence type="ECO:0000313" key="2">
    <source>
        <dbReference type="EMBL" id="QHO69608.1"/>
    </source>
</evidence>
<dbReference type="Proteomes" id="UP000464507">
    <property type="component" value="Chromosome"/>
</dbReference>
<accession>A0A7L5AGF3</accession>
<keyword evidence="3" id="KW-1185">Reference proteome</keyword>
<reference evidence="2 3" key="1">
    <citation type="submission" date="2016-09" db="EMBL/GenBank/DDBJ databases">
        <title>Complete genome sequence of microbes from the polar regions.</title>
        <authorList>
            <person name="Liao L."/>
            <person name="Chen B."/>
        </authorList>
    </citation>
    <scope>NUCLEOTIDE SEQUENCE [LARGE SCALE GENOMIC DNA]</scope>
    <source>
        <strain evidence="2 3">ZS314</strain>
    </source>
</reference>
<organism evidence="2 3">
    <name type="scientific">Marisediminicola antarctica</name>
    <dbReference type="NCBI Taxonomy" id="674079"/>
    <lineage>
        <taxon>Bacteria</taxon>
        <taxon>Bacillati</taxon>
        <taxon>Actinomycetota</taxon>
        <taxon>Actinomycetes</taxon>
        <taxon>Micrococcales</taxon>
        <taxon>Microbacteriaceae</taxon>
        <taxon>Marisediminicola</taxon>
    </lineage>
</organism>
<sequence length="126" mass="14431">MALLKSDACPEVFFWAEGARWFGEVDFERTEVLDTLVTVLRRAHEPERCPVADLEWLPVHCTGHQHVWAQQVVQCVHSAEFIRTDGDNVRSVVRAARSDELFPDGRHRRSRPADLAMSPRGHTMKV</sequence>
<evidence type="ECO:0000313" key="3">
    <source>
        <dbReference type="Proteomes" id="UP000464507"/>
    </source>
</evidence>
<evidence type="ECO:0000256" key="1">
    <source>
        <dbReference type="SAM" id="MobiDB-lite"/>
    </source>
</evidence>
<protein>
    <submittedName>
        <fullName evidence="2">Uncharacterized protein</fullName>
    </submittedName>
</protein>
<name>A0A7L5AGF3_9MICO</name>
<dbReference type="AlphaFoldDB" id="A0A7L5AGF3"/>
<feature type="region of interest" description="Disordered" evidence="1">
    <location>
        <begin position="103"/>
        <end position="126"/>
    </location>
</feature>
<gene>
    <name evidence="2" type="ORF">BHD05_08110</name>
</gene>
<proteinExistence type="predicted"/>
<dbReference type="EMBL" id="CP017146">
    <property type="protein sequence ID" value="QHO69608.1"/>
    <property type="molecule type" value="Genomic_DNA"/>
</dbReference>